<feature type="active site" description="Proton acceptor" evidence="6">
    <location>
        <position position="48"/>
    </location>
</feature>
<dbReference type="EMBL" id="CP029185">
    <property type="protein sequence ID" value="AWH88732.1"/>
    <property type="molecule type" value="Genomic_DNA"/>
</dbReference>
<evidence type="ECO:0000313" key="8">
    <source>
        <dbReference type="EMBL" id="AWH88732.1"/>
    </source>
</evidence>
<evidence type="ECO:0000256" key="6">
    <source>
        <dbReference type="PROSITE-ProRule" id="PRU01362"/>
    </source>
</evidence>
<evidence type="ECO:0000256" key="5">
    <source>
        <dbReference type="ARBA" id="ARBA00023125"/>
    </source>
</evidence>
<dbReference type="Pfam" id="PF14487">
    <property type="entry name" value="DarT"/>
    <property type="match status" value="1"/>
</dbReference>
<sequence>MADIRTQQFLYHLTDINNLRSIFAEGLKPRSLLHGFSDVADPEIISSRRTLKLDQYVPFHFFARNPFDGRVSINNKDKIFVLITVHRNYAQVNNWSIIPRHPLSGSHITLLNYDEGMAQIDWNTMNRRAYEDDECKCVCMAECLSPNTVSANHFHSIYVPDSTAERIVLALKQEYNLNMFINNNSHMFLGT</sequence>
<comment type="similarity">
    <text evidence="6">Belongs to the DarT ADP-ribosyltransferase family.</text>
</comment>
<keyword evidence="5 6" id="KW-0238">DNA-binding</keyword>
<dbReference type="GO" id="GO:0016779">
    <property type="term" value="F:nucleotidyltransferase activity"/>
    <property type="evidence" value="ECO:0007669"/>
    <property type="project" value="UniProtKB-UniRule"/>
</dbReference>
<name>A0A2Y9TYP0_9GAMM</name>
<dbReference type="RefSeq" id="WP_108900789.1">
    <property type="nucleotide sequence ID" value="NZ_CP029185.2"/>
</dbReference>
<gene>
    <name evidence="8" type="ORF">HYN51_09270</name>
</gene>
<evidence type="ECO:0000256" key="3">
    <source>
        <dbReference type="ARBA" id="ARBA00022679"/>
    </source>
</evidence>
<dbReference type="KEGG" id="lpv:HYN51_09270"/>
<dbReference type="GO" id="GO:0016757">
    <property type="term" value="F:glycosyltransferase activity"/>
    <property type="evidence" value="ECO:0007669"/>
    <property type="project" value="UniProtKB-UniRule"/>
</dbReference>
<feature type="binding site" evidence="6">
    <location>
        <begin position="12"/>
        <end position="14"/>
    </location>
    <ligand>
        <name>NAD(+)</name>
        <dbReference type="ChEBI" id="CHEBI:57540"/>
    </ligand>
</feature>
<dbReference type="PROSITE" id="PS52018">
    <property type="entry name" value="DART"/>
    <property type="match status" value="1"/>
</dbReference>
<comment type="caution">
    <text evidence="6">Lacks conserved residue(s) required for the propagation of feature annotation.</text>
</comment>
<dbReference type="OrthoDB" id="9813972at2"/>
<keyword evidence="2 6" id="KW-0328">Glycosyltransferase</keyword>
<keyword evidence="4 6" id="KW-0548">Nucleotidyltransferase</keyword>
<protein>
    <submittedName>
        <fullName evidence="8">DUF4433 domain-containing protein</fullName>
    </submittedName>
</protein>
<evidence type="ECO:0000256" key="2">
    <source>
        <dbReference type="ARBA" id="ARBA00022676"/>
    </source>
</evidence>
<reference evidence="8 9" key="1">
    <citation type="journal article" date="2019" name="Int. J. Syst. Evol. Microbiol.">
        <title>Limnobaculum parvum gen. nov., sp. nov., isolated from a freshwater lake.</title>
        <authorList>
            <person name="Baek C."/>
            <person name="Shin S.K."/>
            <person name="Yi H."/>
        </authorList>
    </citation>
    <scope>NUCLEOTIDE SEQUENCE [LARGE SCALE GENOMIC DNA]</scope>
    <source>
        <strain evidence="8 9">HYN0051</strain>
    </source>
</reference>
<dbReference type="Proteomes" id="UP000244908">
    <property type="component" value="Chromosome"/>
</dbReference>
<dbReference type="AlphaFoldDB" id="A0A2Y9TYP0"/>
<feature type="binding site" evidence="6">
    <location>
        <position position="48"/>
    </location>
    <ligand>
        <name>NAD(+)</name>
        <dbReference type="ChEBI" id="CHEBI:57540"/>
    </ligand>
</feature>
<accession>A0A2Y9TYP0</accession>
<comment type="catalytic activity">
    <reaction evidence="6">
        <text>a thymidine in DNA + NAD(+) = an N-(ADP-alpha-D-ribosyl)-thymidine in DNA + nicotinamide + H(+)</text>
        <dbReference type="Rhea" id="RHEA:71651"/>
        <dbReference type="Rhea" id="RHEA-COMP:13556"/>
        <dbReference type="Rhea" id="RHEA-COMP:18051"/>
        <dbReference type="ChEBI" id="CHEBI:15378"/>
        <dbReference type="ChEBI" id="CHEBI:17154"/>
        <dbReference type="ChEBI" id="CHEBI:57540"/>
        <dbReference type="ChEBI" id="CHEBI:137386"/>
        <dbReference type="ChEBI" id="CHEBI:191199"/>
    </reaction>
</comment>
<organism evidence="8 9">
    <name type="scientific">Limnobaculum parvum</name>
    <dbReference type="NCBI Taxonomy" id="2172103"/>
    <lineage>
        <taxon>Bacteria</taxon>
        <taxon>Pseudomonadati</taxon>
        <taxon>Pseudomonadota</taxon>
        <taxon>Gammaproteobacteria</taxon>
        <taxon>Enterobacterales</taxon>
        <taxon>Budviciaceae</taxon>
        <taxon>Limnobaculum</taxon>
    </lineage>
</organism>
<feature type="domain" description="DarT" evidence="7">
    <location>
        <begin position="8"/>
        <end position="189"/>
    </location>
</feature>
<keyword evidence="9" id="KW-1185">Reference proteome</keyword>
<keyword evidence="1 6" id="KW-1277">Toxin-antitoxin system</keyword>
<feature type="active site" evidence="6">
    <location>
        <position position="142"/>
    </location>
</feature>
<proteinExistence type="inferred from homology"/>
<evidence type="ECO:0000256" key="4">
    <source>
        <dbReference type="ARBA" id="ARBA00022695"/>
    </source>
</evidence>
<dbReference type="GO" id="GO:0003677">
    <property type="term" value="F:DNA binding"/>
    <property type="evidence" value="ECO:0007669"/>
    <property type="project" value="UniProtKB-UniRule"/>
</dbReference>
<evidence type="ECO:0000259" key="7">
    <source>
        <dbReference type="PROSITE" id="PS52018"/>
    </source>
</evidence>
<evidence type="ECO:0000256" key="1">
    <source>
        <dbReference type="ARBA" id="ARBA00022649"/>
    </source>
</evidence>
<keyword evidence="3 6" id="KW-0808">Transferase</keyword>
<dbReference type="InterPro" id="IPR029494">
    <property type="entry name" value="DarT"/>
</dbReference>
<evidence type="ECO:0000313" key="9">
    <source>
        <dbReference type="Proteomes" id="UP000244908"/>
    </source>
</evidence>